<dbReference type="RefSeq" id="XP_005822672.1">
    <property type="nucleotide sequence ID" value="XM_005822615.1"/>
</dbReference>
<feature type="region of interest" description="Disordered" evidence="1">
    <location>
        <begin position="29"/>
        <end position="51"/>
    </location>
</feature>
<dbReference type="PaxDb" id="55529-EKX35692"/>
<sequence length="372" mass="40267">MEGLAQQVALLQAQLAAAFQMGALMAPQQPAAPTPAASTGQHPAAAGRSNVSGDTHAQMVAKLRSVPKLDTTRQSPQRNILTWLTAMQYELELHQIPTACWVLCALDFLDQAARDYYVQAYSATELRELPWVKFATQLKSQHMPLGLRAQLVACLDHLRQEPQESMATYYKRTKLLKEQLDLIPGGAAFATDVILRERFATGITNVTTKLLLNAWSASHLQTTGSEPTFLQLATYCVSLDAYAHCTMPDGSVKQLNALTSHVLAGKPTRGKGTPAVTGVPGVAQDVTRPGINDGITAVARSDSLLDHPAPSAAMSSAMHVDARDTMLRTADELVAARALIRPAHDPLVHRPRQRAKMNNSPLVKRTSPLPLP</sequence>
<dbReference type="AlphaFoldDB" id="L1IHV8"/>
<evidence type="ECO:0000313" key="3">
    <source>
        <dbReference type="EnsemblProtists" id="EKX35692"/>
    </source>
</evidence>
<dbReference type="Proteomes" id="UP000011087">
    <property type="component" value="Unassembled WGS sequence"/>
</dbReference>
<reference evidence="3" key="3">
    <citation type="submission" date="2016-03" db="UniProtKB">
        <authorList>
            <consortium name="EnsemblProtists"/>
        </authorList>
    </citation>
    <scope>IDENTIFICATION</scope>
</reference>
<dbReference type="KEGG" id="gtt:GUITHDRAFT_146326"/>
<dbReference type="GeneID" id="17292421"/>
<protein>
    <recommendedName>
        <fullName evidence="5">Retrotransposon gag domain-containing protein</fullName>
    </recommendedName>
</protein>
<evidence type="ECO:0000256" key="1">
    <source>
        <dbReference type="SAM" id="MobiDB-lite"/>
    </source>
</evidence>
<reference evidence="4" key="2">
    <citation type="submission" date="2012-11" db="EMBL/GenBank/DDBJ databases">
        <authorList>
            <person name="Kuo A."/>
            <person name="Curtis B.A."/>
            <person name="Tanifuji G."/>
            <person name="Burki F."/>
            <person name="Gruber A."/>
            <person name="Irimia M."/>
            <person name="Maruyama S."/>
            <person name="Arias M.C."/>
            <person name="Ball S.G."/>
            <person name="Gile G.H."/>
            <person name="Hirakawa Y."/>
            <person name="Hopkins J.F."/>
            <person name="Rensing S.A."/>
            <person name="Schmutz J."/>
            <person name="Symeonidi A."/>
            <person name="Elias M."/>
            <person name="Eveleigh R.J."/>
            <person name="Herman E.K."/>
            <person name="Klute M.J."/>
            <person name="Nakayama T."/>
            <person name="Obornik M."/>
            <person name="Reyes-Prieto A."/>
            <person name="Armbrust E.V."/>
            <person name="Aves S.J."/>
            <person name="Beiko R.G."/>
            <person name="Coutinho P."/>
            <person name="Dacks J.B."/>
            <person name="Durnford D.G."/>
            <person name="Fast N.M."/>
            <person name="Green B.R."/>
            <person name="Grisdale C."/>
            <person name="Hempe F."/>
            <person name="Henrissat B."/>
            <person name="Hoppner M.P."/>
            <person name="Ishida K.-I."/>
            <person name="Kim E."/>
            <person name="Koreny L."/>
            <person name="Kroth P.G."/>
            <person name="Liu Y."/>
            <person name="Malik S.-B."/>
            <person name="Maier U.G."/>
            <person name="McRose D."/>
            <person name="Mock T."/>
            <person name="Neilson J.A."/>
            <person name="Onodera N.T."/>
            <person name="Poole A.M."/>
            <person name="Pritham E.J."/>
            <person name="Richards T.A."/>
            <person name="Rocap G."/>
            <person name="Roy S.W."/>
            <person name="Sarai C."/>
            <person name="Schaack S."/>
            <person name="Shirato S."/>
            <person name="Slamovits C.H."/>
            <person name="Spencer D.F."/>
            <person name="Suzuki S."/>
            <person name="Worden A.Z."/>
            <person name="Zauner S."/>
            <person name="Barry K."/>
            <person name="Bell C."/>
            <person name="Bharti A.K."/>
            <person name="Crow J.A."/>
            <person name="Grimwood J."/>
            <person name="Kramer R."/>
            <person name="Lindquist E."/>
            <person name="Lucas S."/>
            <person name="Salamov A."/>
            <person name="McFadden G.I."/>
            <person name="Lane C.E."/>
            <person name="Keeling P.J."/>
            <person name="Gray M.W."/>
            <person name="Grigoriev I.V."/>
            <person name="Archibald J.M."/>
        </authorList>
    </citation>
    <scope>NUCLEOTIDE SEQUENCE</scope>
    <source>
        <strain evidence="4">CCMP2712</strain>
    </source>
</reference>
<dbReference type="HOGENOM" id="CLU_744852_0_0_1"/>
<reference evidence="2 4" key="1">
    <citation type="journal article" date="2012" name="Nature">
        <title>Algal genomes reveal evolutionary mosaicism and the fate of nucleomorphs.</title>
        <authorList>
            <consortium name="DOE Joint Genome Institute"/>
            <person name="Curtis B.A."/>
            <person name="Tanifuji G."/>
            <person name="Burki F."/>
            <person name="Gruber A."/>
            <person name="Irimia M."/>
            <person name="Maruyama S."/>
            <person name="Arias M.C."/>
            <person name="Ball S.G."/>
            <person name="Gile G.H."/>
            <person name="Hirakawa Y."/>
            <person name="Hopkins J.F."/>
            <person name="Kuo A."/>
            <person name="Rensing S.A."/>
            <person name="Schmutz J."/>
            <person name="Symeonidi A."/>
            <person name="Elias M."/>
            <person name="Eveleigh R.J."/>
            <person name="Herman E.K."/>
            <person name="Klute M.J."/>
            <person name="Nakayama T."/>
            <person name="Obornik M."/>
            <person name="Reyes-Prieto A."/>
            <person name="Armbrust E.V."/>
            <person name="Aves S.J."/>
            <person name="Beiko R.G."/>
            <person name="Coutinho P."/>
            <person name="Dacks J.B."/>
            <person name="Durnford D.G."/>
            <person name="Fast N.M."/>
            <person name="Green B.R."/>
            <person name="Grisdale C.J."/>
            <person name="Hempel F."/>
            <person name="Henrissat B."/>
            <person name="Hoppner M.P."/>
            <person name="Ishida K."/>
            <person name="Kim E."/>
            <person name="Koreny L."/>
            <person name="Kroth P.G."/>
            <person name="Liu Y."/>
            <person name="Malik S.B."/>
            <person name="Maier U.G."/>
            <person name="McRose D."/>
            <person name="Mock T."/>
            <person name="Neilson J.A."/>
            <person name="Onodera N.T."/>
            <person name="Poole A.M."/>
            <person name="Pritham E.J."/>
            <person name="Richards T.A."/>
            <person name="Rocap G."/>
            <person name="Roy S.W."/>
            <person name="Sarai C."/>
            <person name="Schaack S."/>
            <person name="Shirato S."/>
            <person name="Slamovits C.H."/>
            <person name="Spencer D.F."/>
            <person name="Suzuki S."/>
            <person name="Worden A.Z."/>
            <person name="Zauner S."/>
            <person name="Barry K."/>
            <person name="Bell C."/>
            <person name="Bharti A.K."/>
            <person name="Crow J.A."/>
            <person name="Grimwood J."/>
            <person name="Kramer R."/>
            <person name="Lindquist E."/>
            <person name="Lucas S."/>
            <person name="Salamov A."/>
            <person name="McFadden G.I."/>
            <person name="Lane C.E."/>
            <person name="Keeling P.J."/>
            <person name="Gray M.W."/>
            <person name="Grigoriev I.V."/>
            <person name="Archibald J.M."/>
        </authorList>
    </citation>
    <scope>NUCLEOTIDE SEQUENCE</scope>
    <source>
        <strain evidence="2 4">CCMP2712</strain>
    </source>
</reference>
<keyword evidence="4" id="KW-1185">Reference proteome</keyword>
<name>L1IHV8_GUITC</name>
<organism evidence="2">
    <name type="scientific">Guillardia theta (strain CCMP2712)</name>
    <name type="common">Cryptophyte</name>
    <dbReference type="NCBI Taxonomy" id="905079"/>
    <lineage>
        <taxon>Eukaryota</taxon>
        <taxon>Cryptophyceae</taxon>
        <taxon>Pyrenomonadales</taxon>
        <taxon>Geminigeraceae</taxon>
        <taxon>Guillardia</taxon>
    </lineage>
</organism>
<evidence type="ECO:0008006" key="5">
    <source>
        <dbReference type="Google" id="ProtNLM"/>
    </source>
</evidence>
<gene>
    <name evidence="2" type="ORF">GUITHDRAFT_146326</name>
</gene>
<feature type="compositionally biased region" description="Low complexity" evidence="1">
    <location>
        <begin position="29"/>
        <end position="41"/>
    </location>
</feature>
<proteinExistence type="predicted"/>
<evidence type="ECO:0000313" key="2">
    <source>
        <dbReference type="EMBL" id="EKX35692.1"/>
    </source>
</evidence>
<dbReference type="EnsemblProtists" id="EKX35692">
    <property type="protein sequence ID" value="EKX35692"/>
    <property type="gene ID" value="GUITHDRAFT_146326"/>
</dbReference>
<feature type="region of interest" description="Disordered" evidence="1">
    <location>
        <begin position="345"/>
        <end position="372"/>
    </location>
</feature>
<dbReference type="EMBL" id="JH993086">
    <property type="protein sequence ID" value="EKX35692.1"/>
    <property type="molecule type" value="Genomic_DNA"/>
</dbReference>
<accession>L1IHV8</accession>
<evidence type="ECO:0000313" key="4">
    <source>
        <dbReference type="Proteomes" id="UP000011087"/>
    </source>
</evidence>